<evidence type="ECO:0000313" key="1">
    <source>
        <dbReference type="EMBL" id="EPF30973.1"/>
    </source>
</evidence>
<sequence>MNIHNILEDQVIIRVNDMYKRIGKMKPAWFTCNCEQCRLDTTAYVLNKLPPRYIVSGRGLTHMLATVDTQMSVDIDSLIVEGMKKVAANARPFHAVEKSDSSEESEDPVFNFPLFVGTVYDGATFDAIPSARITLSRNGAPCSMIDHTWTNPMTLTSHTRGKYTFWVKPQKARVLGETKQFQFKIEITADGFEKTIYVLDIPVTSSEHVVTEPNTIDPVKIQDLYLFKTHSL</sequence>
<name>S3JY92_TREMA</name>
<evidence type="ECO:0000313" key="2">
    <source>
        <dbReference type="Proteomes" id="UP000014541"/>
    </source>
</evidence>
<organism evidence="1 2">
    <name type="scientific">Treponema maltophilum ATCC 51939</name>
    <dbReference type="NCBI Taxonomy" id="1125699"/>
    <lineage>
        <taxon>Bacteria</taxon>
        <taxon>Pseudomonadati</taxon>
        <taxon>Spirochaetota</taxon>
        <taxon>Spirochaetia</taxon>
        <taxon>Spirochaetales</taxon>
        <taxon>Treponemataceae</taxon>
        <taxon>Treponema</taxon>
    </lineage>
</organism>
<dbReference type="eggNOG" id="ENOG5032KM3">
    <property type="taxonomic scope" value="Bacteria"/>
</dbReference>
<dbReference type="HOGENOM" id="CLU_1214343_0_0_12"/>
<dbReference type="PATRIC" id="fig|1125699.3.peg.1317"/>
<dbReference type="STRING" id="1125699.HMPREF9194_01300"/>
<dbReference type="EMBL" id="ATFF01000006">
    <property type="protein sequence ID" value="EPF30973.1"/>
    <property type="molecule type" value="Genomic_DNA"/>
</dbReference>
<evidence type="ECO:0008006" key="3">
    <source>
        <dbReference type="Google" id="ProtNLM"/>
    </source>
</evidence>
<dbReference type="OrthoDB" id="357845at2"/>
<dbReference type="Pfam" id="PF10719">
    <property type="entry name" value="ComFB"/>
    <property type="match status" value="1"/>
</dbReference>
<reference evidence="1 2" key="1">
    <citation type="submission" date="2013-04" db="EMBL/GenBank/DDBJ databases">
        <title>The Genome Sequence of Treponema maltophilum ATCC 51939.</title>
        <authorList>
            <consortium name="The Broad Institute Genomics Platform"/>
            <person name="Earl A."/>
            <person name="Ward D."/>
            <person name="Feldgarden M."/>
            <person name="Gevers D."/>
            <person name="Leonetti C."/>
            <person name="Blanton J.M."/>
            <person name="Dewhirst F.E."/>
            <person name="Izard J."/>
            <person name="Walker B."/>
            <person name="Young S."/>
            <person name="Zeng Q."/>
            <person name="Gargeya S."/>
            <person name="Fitzgerald M."/>
            <person name="Haas B."/>
            <person name="Abouelleil A."/>
            <person name="Allen A.W."/>
            <person name="Alvarado L."/>
            <person name="Arachchi H.M."/>
            <person name="Berlin A.M."/>
            <person name="Chapman S.B."/>
            <person name="Gainer-Dewar J."/>
            <person name="Goldberg J."/>
            <person name="Griggs A."/>
            <person name="Gujja S."/>
            <person name="Hansen M."/>
            <person name="Howarth C."/>
            <person name="Imamovic A."/>
            <person name="Ireland A."/>
            <person name="Larimer J."/>
            <person name="McCowan C."/>
            <person name="Murphy C."/>
            <person name="Pearson M."/>
            <person name="Poon T.W."/>
            <person name="Priest M."/>
            <person name="Roberts A."/>
            <person name="Saif S."/>
            <person name="Shea T."/>
            <person name="Sisk P."/>
            <person name="Sykes S."/>
            <person name="Wortman J."/>
            <person name="Nusbaum C."/>
            <person name="Birren B."/>
        </authorList>
    </citation>
    <scope>NUCLEOTIDE SEQUENCE [LARGE SCALE GENOMIC DNA]</scope>
    <source>
        <strain evidence="1 2">ATCC 51939</strain>
    </source>
</reference>
<proteinExistence type="predicted"/>
<dbReference type="Proteomes" id="UP000014541">
    <property type="component" value="Unassembled WGS sequence"/>
</dbReference>
<dbReference type="InterPro" id="IPR019657">
    <property type="entry name" value="ComFB"/>
</dbReference>
<dbReference type="RefSeq" id="WP_016525584.1">
    <property type="nucleotide sequence ID" value="NZ_KE332518.1"/>
</dbReference>
<accession>S3JY92</accession>
<keyword evidence="2" id="KW-1185">Reference proteome</keyword>
<gene>
    <name evidence="1" type="ORF">HMPREF9194_01300</name>
</gene>
<dbReference type="AlphaFoldDB" id="S3JY92"/>
<comment type="caution">
    <text evidence="1">The sequence shown here is derived from an EMBL/GenBank/DDBJ whole genome shotgun (WGS) entry which is preliminary data.</text>
</comment>
<protein>
    <recommendedName>
        <fullName evidence="3">Late competence development protein ComFB</fullName>
    </recommendedName>
</protein>